<evidence type="ECO:0000313" key="1">
    <source>
        <dbReference type="EMBL" id="SNQ46587.1"/>
    </source>
</evidence>
<dbReference type="OrthoDB" id="5148566at2"/>
<dbReference type="RefSeq" id="WP_101830580.1">
    <property type="nucleotide sequence ID" value="NZ_FZMO01000054.1"/>
</dbReference>
<dbReference type="AlphaFoldDB" id="A0A2I2KLP7"/>
<dbReference type="InterPro" id="IPR019292">
    <property type="entry name" value="McrC"/>
</dbReference>
<accession>A0A2I2KLP7</accession>
<dbReference type="EMBL" id="FZMO01000054">
    <property type="protein sequence ID" value="SNQ46587.1"/>
    <property type="molecule type" value="Genomic_DNA"/>
</dbReference>
<name>A0A2I2KLP7_9ACTN</name>
<dbReference type="PANTHER" id="PTHR38733:SF1">
    <property type="entry name" value="TYPE IV METHYL-DIRECTED RESTRICTION ENZYME ECOKMCRBC"/>
    <property type="match status" value="1"/>
</dbReference>
<sequence>MNVRTTPRRVVLAEYESRAVPGLTEDVARTLVVTGAVSASRNLGGTLLLTASTKVGFVRAGDVELVVRPKVSVSRLLWMVGHTRDPAGWRDDDVDVDPADDLVAAIAVAFAGQTDRALAGGLPRGYRPVDEASPVLRGRLREADQMRARLGVAVPLEVRYDDYTADIPENRILAAATRRLLRIPGVPAPTRAALHRIQRLLADVTPLVPGTPPPATPATRLTRRYQPALRLARLVLANRGIEMPPSASAGTVAATGFLFDMYAVYEQWLTAGLRRELECHGGAVDGQRVIHLDEAGKLAARPDITWWQGTRCRAVIDAKYKAPTSVPMEDLYQLVTYCAALGLTDGHLVYAGGSPTTHTIRRAGVRIHHHVIDLGQTVPVLLDQIGRLSASVLDALPAKMR</sequence>
<reference evidence="1 2" key="1">
    <citation type="submission" date="2017-06" db="EMBL/GenBank/DDBJ databases">
        <authorList>
            <person name="Kim H.J."/>
            <person name="Triplett B.A."/>
        </authorList>
    </citation>
    <scope>NUCLEOTIDE SEQUENCE [LARGE SCALE GENOMIC DNA]</scope>
    <source>
        <strain evidence="1">FRACA_ARgP5</strain>
    </source>
</reference>
<dbReference type="PANTHER" id="PTHR38733">
    <property type="entry name" value="PROTEIN MCRC"/>
    <property type="match status" value="1"/>
</dbReference>
<gene>
    <name evidence="1" type="ORF">FRACA_1470004</name>
</gene>
<keyword evidence="2" id="KW-1185">Reference proteome</keyword>
<proteinExistence type="predicted"/>
<dbReference type="Pfam" id="PF10117">
    <property type="entry name" value="McrBC"/>
    <property type="match status" value="1"/>
</dbReference>
<protein>
    <submittedName>
        <fullName evidence="1">McrBC 5-methylcytosine restriction system component</fullName>
    </submittedName>
</protein>
<dbReference type="Proteomes" id="UP000234331">
    <property type="component" value="Unassembled WGS sequence"/>
</dbReference>
<evidence type="ECO:0000313" key="2">
    <source>
        <dbReference type="Proteomes" id="UP000234331"/>
    </source>
</evidence>
<organism evidence="1 2">
    <name type="scientific">Frankia canadensis</name>
    <dbReference type="NCBI Taxonomy" id="1836972"/>
    <lineage>
        <taxon>Bacteria</taxon>
        <taxon>Bacillati</taxon>
        <taxon>Actinomycetota</taxon>
        <taxon>Actinomycetes</taxon>
        <taxon>Frankiales</taxon>
        <taxon>Frankiaceae</taxon>
        <taxon>Frankia</taxon>
    </lineage>
</organism>